<evidence type="ECO:0000313" key="7">
    <source>
        <dbReference type="Proteomes" id="UP000192917"/>
    </source>
</evidence>
<dbReference type="AlphaFoldDB" id="A0A1Y6CL62"/>
<dbReference type="PANTHER" id="PTHR35814">
    <property type="match status" value="1"/>
</dbReference>
<evidence type="ECO:0000256" key="2">
    <source>
        <dbReference type="ARBA" id="ARBA00022692"/>
    </source>
</evidence>
<proteinExistence type="predicted"/>
<organism evidence="6 7">
    <name type="scientific">Tistlia consotensis USBA 355</name>
    <dbReference type="NCBI Taxonomy" id="560819"/>
    <lineage>
        <taxon>Bacteria</taxon>
        <taxon>Pseudomonadati</taxon>
        <taxon>Pseudomonadota</taxon>
        <taxon>Alphaproteobacteria</taxon>
        <taxon>Rhodospirillales</taxon>
        <taxon>Rhodovibrionaceae</taxon>
        <taxon>Tistlia</taxon>
    </lineage>
</organism>
<dbReference type="RefSeq" id="WP_085125821.1">
    <property type="nucleotide sequence ID" value="NZ_FWZX01000033.1"/>
</dbReference>
<protein>
    <recommendedName>
        <fullName evidence="8">MAPEG family protein</fullName>
    </recommendedName>
</protein>
<evidence type="ECO:0000256" key="4">
    <source>
        <dbReference type="ARBA" id="ARBA00023136"/>
    </source>
</evidence>
<name>A0A1Y6CL62_9PROT</name>
<dbReference type="SUPFAM" id="SSF161084">
    <property type="entry name" value="MAPEG domain-like"/>
    <property type="match status" value="1"/>
</dbReference>
<dbReference type="Proteomes" id="UP000192917">
    <property type="component" value="Unassembled WGS sequence"/>
</dbReference>
<keyword evidence="7" id="KW-1185">Reference proteome</keyword>
<keyword evidence="2 5" id="KW-0812">Transmembrane</keyword>
<dbReference type="InterPro" id="IPR023352">
    <property type="entry name" value="MAPEG-like_dom_sf"/>
</dbReference>
<evidence type="ECO:0000256" key="1">
    <source>
        <dbReference type="ARBA" id="ARBA00004370"/>
    </source>
</evidence>
<dbReference type="Gene3D" id="1.20.120.550">
    <property type="entry name" value="Membrane associated eicosanoid/glutathione metabolism-like domain"/>
    <property type="match status" value="1"/>
</dbReference>
<evidence type="ECO:0000256" key="3">
    <source>
        <dbReference type="ARBA" id="ARBA00022989"/>
    </source>
</evidence>
<dbReference type="Pfam" id="PF01124">
    <property type="entry name" value="MAPEG"/>
    <property type="match status" value="1"/>
</dbReference>
<dbReference type="EMBL" id="FWZX01000033">
    <property type="protein sequence ID" value="SMF74836.1"/>
    <property type="molecule type" value="Genomic_DNA"/>
</dbReference>
<comment type="subcellular location">
    <subcellularLocation>
        <location evidence="1">Membrane</location>
    </subcellularLocation>
</comment>
<feature type="transmembrane region" description="Helical" evidence="5">
    <location>
        <begin position="6"/>
        <end position="26"/>
    </location>
</feature>
<accession>A0A1Y6CL62</accession>
<evidence type="ECO:0000313" key="6">
    <source>
        <dbReference type="EMBL" id="SMF74836.1"/>
    </source>
</evidence>
<dbReference type="PANTHER" id="PTHR35814:SF1">
    <property type="entry name" value="GLUTATHIONE S-TRANSFERASE-RELATED"/>
    <property type="match status" value="1"/>
</dbReference>
<dbReference type="GO" id="GO:0016020">
    <property type="term" value="C:membrane"/>
    <property type="evidence" value="ECO:0007669"/>
    <property type="project" value="UniProtKB-SubCell"/>
</dbReference>
<reference evidence="6 7" key="1">
    <citation type="submission" date="2017-04" db="EMBL/GenBank/DDBJ databases">
        <authorList>
            <person name="Afonso C.L."/>
            <person name="Miller P.J."/>
            <person name="Scott M.A."/>
            <person name="Spackman E."/>
            <person name="Goraichik I."/>
            <person name="Dimitrov K.M."/>
            <person name="Suarez D.L."/>
            <person name="Swayne D.E."/>
        </authorList>
    </citation>
    <scope>NUCLEOTIDE SEQUENCE [LARGE SCALE GENOMIC DNA]</scope>
    <source>
        <strain evidence="6 7">USBA 355</strain>
    </source>
</reference>
<gene>
    <name evidence="6" type="ORF">SAMN05428998_13348</name>
</gene>
<evidence type="ECO:0008006" key="8">
    <source>
        <dbReference type="Google" id="ProtNLM"/>
    </source>
</evidence>
<sequence>MTAPTIVPVYAALLGLLLLALSINVIRLRRRLRVSLGDGGDARLARPVRAQGNFVDYVPMVLLLLLLAELGGGPAWLLHLLAGSLLLGRLLHAWCFLFTETAPALRIAAMALTFVALAGGSSELLLLALR</sequence>
<evidence type="ECO:0000256" key="5">
    <source>
        <dbReference type="SAM" id="Phobius"/>
    </source>
</evidence>
<keyword evidence="4 5" id="KW-0472">Membrane</keyword>
<feature type="transmembrane region" description="Helical" evidence="5">
    <location>
        <begin position="109"/>
        <end position="129"/>
    </location>
</feature>
<dbReference type="STRING" id="560819.SAMN05428998_13348"/>
<dbReference type="InterPro" id="IPR001129">
    <property type="entry name" value="Membr-assoc_MAPEG"/>
</dbReference>
<keyword evidence="3 5" id="KW-1133">Transmembrane helix</keyword>